<dbReference type="CDD" id="cd01392">
    <property type="entry name" value="HTH_LacI"/>
    <property type="match status" value="1"/>
</dbReference>
<dbReference type="SUPFAM" id="SSF47413">
    <property type="entry name" value="lambda repressor-like DNA-binding domains"/>
    <property type="match status" value="1"/>
</dbReference>
<evidence type="ECO:0000259" key="4">
    <source>
        <dbReference type="PROSITE" id="PS50932"/>
    </source>
</evidence>
<dbReference type="STRING" id="1176587.A8C56_05765"/>
<dbReference type="Gene3D" id="3.40.50.2300">
    <property type="match status" value="2"/>
</dbReference>
<dbReference type="PANTHER" id="PTHR30146">
    <property type="entry name" value="LACI-RELATED TRANSCRIPTIONAL REPRESSOR"/>
    <property type="match status" value="1"/>
</dbReference>
<dbReference type="InterPro" id="IPR046335">
    <property type="entry name" value="LacI/GalR-like_sensor"/>
</dbReference>
<evidence type="ECO:0000256" key="1">
    <source>
        <dbReference type="ARBA" id="ARBA00023015"/>
    </source>
</evidence>
<protein>
    <submittedName>
        <fullName evidence="5">PurR family transcriptional regulator</fullName>
    </submittedName>
</protein>
<dbReference type="GO" id="GO:0000976">
    <property type="term" value="F:transcription cis-regulatory region binding"/>
    <property type="evidence" value="ECO:0007669"/>
    <property type="project" value="TreeGrafter"/>
</dbReference>
<dbReference type="EMBL" id="CP015772">
    <property type="protein sequence ID" value="ANH80560.1"/>
    <property type="molecule type" value="Genomic_DNA"/>
</dbReference>
<organism evidence="5 6">
    <name type="scientific">Niabella ginsenosidivorans</name>
    <dbReference type="NCBI Taxonomy" id="1176587"/>
    <lineage>
        <taxon>Bacteria</taxon>
        <taxon>Pseudomonadati</taxon>
        <taxon>Bacteroidota</taxon>
        <taxon>Chitinophagia</taxon>
        <taxon>Chitinophagales</taxon>
        <taxon>Chitinophagaceae</taxon>
        <taxon>Niabella</taxon>
    </lineage>
</organism>
<accession>A0A1A9I1G1</accession>
<evidence type="ECO:0000256" key="2">
    <source>
        <dbReference type="ARBA" id="ARBA00023125"/>
    </source>
</evidence>
<dbReference type="InterPro" id="IPR000843">
    <property type="entry name" value="HTH_LacI"/>
</dbReference>
<keyword evidence="2" id="KW-0238">DNA-binding</keyword>
<keyword evidence="1" id="KW-0805">Transcription regulation</keyword>
<dbReference type="Gene3D" id="1.10.260.40">
    <property type="entry name" value="lambda repressor-like DNA-binding domains"/>
    <property type="match status" value="1"/>
</dbReference>
<dbReference type="CDD" id="cd06267">
    <property type="entry name" value="PBP1_LacI_sugar_binding-like"/>
    <property type="match status" value="1"/>
</dbReference>
<evidence type="ECO:0000313" key="5">
    <source>
        <dbReference type="EMBL" id="ANH80560.1"/>
    </source>
</evidence>
<dbReference type="GO" id="GO:0003700">
    <property type="term" value="F:DNA-binding transcription factor activity"/>
    <property type="evidence" value="ECO:0007669"/>
    <property type="project" value="TreeGrafter"/>
</dbReference>
<dbReference type="SUPFAM" id="SSF53822">
    <property type="entry name" value="Periplasmic binding protein-like I"/>
    <property type="match status" value="1"/>
</dbReference>
<dbReference type="AlphaFoldDB" id="A0A1A9I1G1"/>
<dbReference type="RefSeq" id="WP_067753237.1">
    <property type="nucleotide sequence ID" value="NZ_CP015772.1"/>
</dbReference>
<sequence>MEAKKNKKEKNSIHEIAAALHLSPATISRVLNNHPHVHEATRSKVMAMIKKRGYKRNLIASSLRTNKTHTIGLIVPRISMYFHTEVITAIQNQLHAQGYNLVICQSNDQLEMEKDLTRMLYASRVDGVIASCTLFTTNFDHFDILVRNNIPVIFYDRVPMKPYPACIIKGDDVRGSYLAVSHLLELGAKRIAFINGPLSCNLYVDRYAGFEKAMMQYNVPIHKEAVFYHELNQENARRSLHKLFKKPPFPDALFAANDITALTALQFAKERGIAVPGKLRIVGYSNDPRTSITSPSVTTVNQFPGRTGRVIVRELLKLLKEPGQVKTDQLPVITPVELIRRMST</sequence>
<proteinExistence type="predicted"/>
<dbReference type="OrthoDB" id="9803256at2"/>
<dbReference type="Proteomes" id="UP000077667">
    <property type="component" value="Chromosome"/>
</dbReference>
<evidence type="ECO:0000313" key="6">
    <source>
        <dbReference type="Proteomes" id="UP000077667"/>
    </source>
</evidence>
<reference evidence="5 6" key="1">
    <citation type="submission" date="2016-05" db="EMBL/GenBank/DDBJ databases">
        <title>Niabella ginsenosidivorans BS26 whole genome sequencing.</title>
        <authorList>
            <person name="Im W.T."/>
            <person name="Siddiqi M.Z."/>
        </authorList>
    </citation>
    <scope>NUCLEOTIDE SEQUENCE [LARGE SCALE GENOMIC DNA]</scope>
    <source>
        <strain evidence="5 6">BS26</strain>
    </source>
</reference>
<dbReference type="Pfam" id="PF13377">
    <property type="entry name" value="Peripla_BP_3"/>
    <property type="match status" value="1"/>
</dbReference>
<dbReference type="PROSITE" id="PS50932">
    <property type="entry name" value="HTH_LACI_2"/>
    <property type="match status" value="1"/>
</dbReference>
<dbReference type="Pfam" id="PF00356">
    <property type="entry name" value="LacI"/>
    <property type="match status" value="1"/>
</dbReference>
<dbReference type="KEGG" id="nia:A8C56_05765"/>
<feature type="domain" description="HTH lacI-type" evidence="4">
    <location>
        <begin position="12"/>
        <end position="65"/>
    </location>
</feature>
<dbReference type="InterPro" id="IPR028082">
    <property type="entry name" value="Peripla_BP_I"/>
</dbReference>
<keyword evidence="6" id="KW-1185">Reference proteome</keyword>
<evidence type="ECO:0000256" key="3">
    <source>
        <dbReference type="ARBA" id="ARBA00023163"/>
    </source>
</evidence>
<gene>
    <name evidence="5" type="ORF">A8C56_05765</name>
</gene>
<name>A0A1A9I1G1_9BACT</name>
<dbReference type="PANTHER" id="PTHR30146:SF109">
    <property type="entry name" value="HTH-TYPE TRANSCRIPTIONAL REGULATOR GALS"/>
    <property type="match status" value="1"/>
</dbReference>
<dbReference type="SMART" id="SM00354">
    <property type="entry name" value="HTH_LACI"/>
    <property type="match status" value="1"/>
</dbReference>
<keyword evidence="3" id="KW-0804">Transcription</keyword>
<dbReference type="InterPro" id="IPR010982">
    <property type="entry name" value="Lambda_DNA-bd_dom_sf"/>
</dbReference>